<evidence type="ECO:0000313" key="2">
    <source>
        <dbReference type="Proteomes" id="UP000326781"/>
    </source>
</evidence>
<accession>A0A5P8D6G0</accession>
<proteinExistence type="predicted"/>
<dbReference type="EMBL" id="MN270891">
    <property type="protein sequence ID" value="QFP93909.1"/>
    <property type="molecule type" value="Genomic_DNA"/>
</dbReference>
<sequence>MSNVFYVDLDGDHMVMADHDKGVAAWFSLSRVIVSGINAFVHRHSDVNVFEYATNTFDKNNVPKHLERVC</sequence>
<protein>
    <submittedName>
        <fullName evidence="1">Uncharacterized protein</fullName>
    </submittedName>
</protein>
<reference evidence="1 2" key="1">
    <citation type="submission" date="2019-08" db="EMBL/GenBank/DDBJ databases">
        <title>Six bacteriophages against potato bacterial diseases.</title>
        <authorList>
            <person name="Zhang X."/>
            <person name="Kering K."/>
        </authorList>
    </citation>
    <scope>NUCLEOTIDE SEQUENCE [LARGE SCALE GENOMIC DNA]</scope>
</reference>
<keyword evidence="2" id="KW-1185">Reference proteome</keyword>
<dbReference type="Proteomes" id="UP000326781">
    <property type="component" value="Segment"/>
</dbReference>
<evidence type="ECO:0000313" key="1">
    <source>
        <dbReference type="EMBL" id="QFP93909.1"/>
    </source>
</evidence>
<organism evidence="1 2">
    <name type="scientific">Pectobacterium phage Wc4</name>
    <dbReference type="NCBI Taxonomy" id="2652428"/>
    <lineage>
        <taxon>Viruses</taxon>
        <taxon>Duplodnaviria</taxon>
        <taxon>Heunggongvirae</taxon>
        <taxon>Uroviricota</taxon>
        <taxon>Caudoviricetes</taxon>
        <taxon>Andersonviridae</taxon>
        <taxon>Andersonviridae incertae sedis</taxon>
        <taxon>Arnovirus</taxon>
        <taxon>Arnovirus Wc4</taxon>
    </lineage>
</organism>
<name>A0A5P8D6G0_9CAUD</name>